<evidence type="ECO:0000256" key="1">
    <source>
        <dbReference type="ARBA" id="ARBA00004429"/>
    </source>
</evidence>
<dbReference type="RefSeq" id="WP_050073612.1">
    <property type="nucleotide sequence ID" value="NZ_CABHYB010000059.1"/>
</dbReference>
<name>A0A0T9M9C7_YERIN</name>
<dbReference type="EC" id="2.1.1.-" evidence="9"/>
<keyword evidence="4" id="KW-0997">Cell inner membrane</keyword>
<evidence type="ECO:0000259" key="11">
    <source>
        <dbReference type="Pfam" id="PF01478"/>
    </source>
</evidence>
<evidence type="ECO:0000256" key="9">
    <source>
        <dbReference type="RuleBase" id="RU003794"/>
    </source>
</evidence>
<dbReference type="Pfam" id="PF06750">
    <property type="entry name" value="A24_N_bact"/>
    <property type="match status" value="1"/>
</dbReference>
<keyword evidence="5 9" id="KW-0812">Transmembrane</keyword>
<dbReference type="Pfam" id="PF01478">
    <property type="entry name" value="Peptidase_A24"/>
    <property type="match status" value="1"/>
</dbReference>
<evidence type="ECO:0000256" key="10">
    <source>
        <dbReference type="SAM" id="Phobius"/>
    </source>
</evidence>
<evidence type="ECO:0000256" key="3">
    <source>
        <dbReference type="ARBA" id="ARBA00022475"/>
    </source>
</evidence>
<dbReference type="GO" id="GO:0004190">
    <property type="term" value="F:aspartic-type endopeptidase activity"/>
    <property type="evidence" value="ECO:0007669"/>
    <property type="project" value="UniProtKB-EC"/>
</dbReference>
<keyword evidence="6 10" id="KW-1133">Transmembrane helix</keyword>
<dbReference type="EC" id="3.4.23.43" evidence="9"/>
<evidence type="ECO:0000256" key="2">
    <source>
        <dbReference type="ARBA" id="ARBA00005801"/>
    </source>
</evidence>
<dbReference type="InterPro" id="IPR000045">
    <property type="entry name" value="Prepilin_IV_endopep_pep"/>
</dbReference>
<feature type="transmembrane region" description="Helical" evidence="10">
    <location>
        <begin position="215"/>
        <end position="245"/>
    </location>
</feature>
<evidence type="ECO:0000313" key="14">
    <source>
        <dbReference type="Proteomes" id="UP000038750"/>
    </source>
</evidence>
<keyword evidence="7 10" id="KW-0472">Membrane</keyword>
<dbReference type="GO" id="GO:0005886">
    <property type="term" value="C:plasma membrane"/>
    <property type="evidence" value="ECO:0007669"/>
    <property type="project" value="UniProtKB-SubCell"/>
</dbReference>
<comment type="catalytic activity">
    <reaction evidence="9">
        <text>Typically cleaves a -Gly-|-Phe- bond to release an N-terminal, basic peptide of 5-8 residues from type IV prepilin, and then N-methylates the new N-terminal amino group, the methyl donor being S-adenosyl-L-methionine.</text>
        <dbReference type="EC" id="3.4.23.43"/>
    </reaction>
</comment>
<keyword evidence="9" id="KW-0511">Multifunctional enzyme</keyword>
<dbReference type="PRINTS" id="PR00864">
    <property type="entry name" value="PREPILNPTASE"/>
</dbReference>
<organism evidence="13 14">
    <name type="scientific">Yersinia intermedia</name>
    <dbReference type="NCBI Taxonomy" id="631"/>
    <lineage>
        <taxon>Bacteria</taxon>
        <taxon>Pseudomonadati</taxon>
        <taxon>Pseudomonadota</taxon>
        <taxon>Gammaproteobacteria</taxon>
        <taxon>Enterobacterales</taxon>
        <taxon>Yersiniaceae</taxon>
        <taxon>Yersinia</taxon>
    </lineage>
</organism>
<evidence type="ECO:0000256" key="4">
    <source>
        <dbReference type="ARBA" id="ARBA00022519"/>
    </source>
</evidence>
<keyword evidence="9" id="KW-0378">Hydrolase</keyword>
<evidence type="ECO:0000256" key="8">
    <source>
        <dbReference type="RuleBase" id="RU003793"/>
    </source>
</evidence>
<comment type="subcellular location">
    <subcellularLocation>
        <location evidence="1">Cell inner membrane</location>
        <topology evidence="1">Multi-pass membrane protein</topology>
    </subcellularLocation>
    <subcellularLocation>
        <location evidence="9">Cell membrane</location>
        <topology evidence="9">Multi-pass membrane protein</topology>
    </subcellularLocation>
</comment>
<dbReference type="OrthoDB" id="9789291at2"/>
<accession>A0A0T9M9C7</accession>
<dbReference type="PANTHER" id="PTHR30487:SF0">
    <property type="entry name" value="PREPILIN LEADER PEPTIDASE_N-METHYLTRANSFERASE-RELATED"/>
    <property type="match status" value="1"/>
</dbReference>
<feature type="transmembrane region" description="Helical" evidence="10">
    <location>
        <begin position="127"/>
        <end position="149"/>
    </location>
</feature>
<protein>
    <recommendedName>
        <fullName evidence="9">Prepilin leader peptidase/N-methyltransferase</fullName>
        <ecNumber evidence="9">2.1.1.-</ecNumber>
        <ecNumber evidence="9">3.4.23.43</ecNumber>
    </recommendedName>
</protein>
<feature type="transmembrane region" description="Helical" evidence="10">
    <location>
        <begin position="101"/>
        <end position="121"/>
    </location>
</feature>
<evidence type="ECO:0000256" key="7">
    <source>
        <dbReference type="ARBA" id="ARBA00023136"/>
    </source>
</evidence>
<evidence type="ECO:0000256" key="6">
    <source>
        <dbReference type="ARBA" id="ARBA00022989"/>
    </source>
</evidence>
<sequence>MIDIYSLGGFLFYTVAGLCVGSFLNVIIYRLPIMLFATANKNKVTNIWDKDSRYKGNINLCLPKSFCPSCNSSLRIMDNIPVVSWLLLRGRSRCCHQRISFRYLIVELLTAILTLLIAFWAKSDYLTMIGLLFIWVLITLSFIDLDCYLLPDCITLPLLWMGLILNIDNVFCSLSSAVLGAVVGYIFLWLPYWLFKLFKGIDGMGYGDFKLMAAMGAWFGVSTIPMLVLLSSSLGIIVSIVISYLSKKKGGYIAFGPYICLAGGINLFLGDAIGLF</sequence>
<proteinExistence type="inferred from homology"/>
<feature type="transmembrane region" description="Helical" evidence="10">
    <location>
        <begin position="252"/>
        <end position="269"/>
    </location>
</feature>
<dbReference type="Gene3D" id="1.20.120.1220">
    <property type="match status" value="1"/>
</dbReference>
<dbReference type="InterPro" id="IPR014032">
    <property type="entry name" value="Peptidase_A24A_bac"/>
</dbReference>
<dbReference type="PANTHER" id="PTHR30487">
    <property type="entry name" value="TYPE 4 PREPILIN-LIKE PROTEINS LEADER PEPTIDE-PROCESSING ENZYME"/>
    <property type="match status" value="1"/>
</dbReference>
<evidence type="ECO:0000313" key="13">
    <source>
        <dbReference type="EMBL" id="CNF82576.1"/>
    </source>
</evidence>
<dbReference type="GO" id="GO:0006465">
    <property type="term" value="P:signal peptide processing"/>
    <property type="evidence" value="ECO:0007669"/>
    <property type="project" value="TreeGrafter"/>
</dbReference>
<dbReference type="InterPro" id="IPR010627">
    <property type="entry name" value="Prepilin_pept_A24_N"/>
</dbReference>
<dbReference type="GO" id="GO:0032259">
    <property type="term" value="P:methylation"/>
    <property type="evidence" value="ECO:0007669"/>
    <property type="project" value="UniProtKB-KW"/>
</dbReference>
<gene>
    <name evidence="13" type="primary">outO</name>
    <name evidence="13" type="ORF">ERS008530_02219</name>
</gene>
<feature type="domain" description="Prepilin peptidase A24 N-terminal" evidence="12">
    <location>
        <begin position="15"/>
        <end position="119"/>
    </location>
</feature>
<keyword evidence="9" id="KW-0489">Methyltransferase</keyword>
<comment type="similarity">
    <text evidence="2 8">Belongs to the peptidase A24 family.</text>
</comment>
<reference evidence="13 14" key="1">
    <citation type="submission" date="2015-03" db="EMBL/GenBank/DDBJ databases">
        <authorList>
            <person name="Murphy D."/>
        </authorList>
    </citation>
    <scope>NUCLEOTIDE SEQUENCE [LARGE SCALE GENOMIC DNA]</scope>
    <source>
        <strain evidence="13 14">BR165/97</strain>
    </source>
</reference>
<keyword evidence="9" id="KW-0808">Transferase</keyword>
<comment type="function">
    <text evidence="9">Plays an essential role in type IV pili and type II pseudopili formation by proteolytically removing the leader sequence from substrate proteins and subsequently monomethylating the alpha-amino group of the newly exposed N-terminal phenylalanine.</text>
</comment>
<dbReference type="GO" id="GO:0008168">
    <property type="term" value="F:methyltransferase activity"/>
    <property type="evidence" value="ECO:0007669"/>
    <property type="project" value="UniProtKB-KW"/>
</dbReference>
<dbReference type="Proteomes" id="UP000038750">
    <property type="component" value="Unassembled WGS sequence"/>
</dbReference>
<evidence type="ECO:0000256" key="5">
    <source>
        <dbReference type="ARBA" id="ARBA00022692"/>
    </source>
</evidence>
<dbReference type="InterPro" id="IPR050882">
    <property type="entry name" value="Prepilin_peptidase/N-MTase"/>
</dbReference>
<feature type="transmembrane region" description="Helical" evidence="10">
    <location>
        <begin position="170"/>
        <end position="195"/>
    </location>
</feature>
<feature type="transmembrane region" description="Helical" evidence="10">
    <location>
        <begin position="12"/>
        <end position="31"/>
    </location>
</feature>
<dbReference type="AlphaFoldDB" id="A0A0T9M9C7"/>
<dbReference type="STRING" id="631.CH53_2666"/>
<dbReference type="EMBL" id="CPZJ01000008">
    <property type="protein sequence ID" value="CNF82576.1"/>
    <property type="molecule type" value="Genomic_DNA"/>
</dbReference>
<feature type="domain" description="Prepilin type IV endopeptidase peptidase" evidence="11">
    <location>
        <begin position="131"/>
        <end position="240"/>
    </location>
</feature>
<evidence type="ECO:0000259" key="12">
    <source>
        <dbReference type="Pfam" id="PF06750"/>
    </source>
</evidence>
<keyword evidence="3" id="KW-1003">Cell membrane</keyword>
<dbReference type="eggNOG" id="COG1989">
    <property type="taxonomic scope" value="Bacteria"/>
</dbReference>
<keyword evidence="9" id="KW-0645">Protease</keyword>